<dbReference type="OrthoDB" id="3692311at2759"/>
<evidence type="ECO:0000256" key="1">
    <source>
        <dbReference type="SAM" id="MobiDB-lite"/>
    </source>
</evidence>
<dbReference type="AlphaFoldDB" id="A0A8H4P9D1"/>
<feature type="compositionally biased region" description="Basic and acidic residues" evidence="1">
    <location>
        <begin position="16"/>
        <end position="32"/>
    </location>
</feature>
<protein>
    <submittedName>
        <fullName evidence="3">Uncharacterized protein</fullName>
    </submittedName>
</protein>
<dbReference type="EMBL" id="JAADYS010001564">
    <property type="protein sequence ID" value="KAF4462258.1"/>
    <property type="molecule type" value="Genomic_DNA"/>
</dbReference>
<name>A0A8H4P9D1_9HYPO</name>
<feature type="region of interest" description="Disordered" evidence="1">
    <location>
        <begin position="642"/>
        <end position="663"/>
    </location>
</feature>
<feature type="region of interest" description="Disordered" evidence="1">
    <location>
        <begin position="1"/>
        <end position="32"/>
    </location>
</feature>
<accession>A0A8H4P9D1</accession>
<organism evidence="3 4">
    <name type="scientific">Fusarium albosuccineum</name>
    <dbReference type="NCBI Taxonomy" id="1237068"/>
    <lineage>
        <taxon>Eukaryota</taxon>
        <taxon>Fungi</taxon>
        <taxon>Dikarya</taxon>
        <taxon>Ascomycota</taxon>
        <taxon>Pezizomycotina</taxon>
        <taxon>Sordariomycetes</taxon>
        <taxon>Hypocreomycetidae</taxon>
        <taxon>Hypocreales</taxon>
        <taxon>Nectriaceae</taxon>
        <taxon>Fusarium</taxon>
        <taxon>Fusarium decemcellulare species complex</taxon>
    </lineage>
</organism>
<reference evidence="3 4" key="1">
    <citation type="submission" date="2020-01" db="EMBL/GenBank/DDBJ databases">
        <title>Identification and distribution of gene clusters putatively required for synthesis of sphingolipid metabolism inhibitors in phylogenetically diverse species of the filamentous fungus Fusarium.</title>
        <authorList>
            <person name="Kim H.-S."/>
            <person name="Busman M."/>
            <person name="Brown D.W."/>
            <person name="Divon H."/>
            <person name="Uhlig S."/>
            <person name="Proctor R.H."/>
        </authorList>
    </citation>
    <scope>NUCLEOTIDE SEQUENCE [LARGE SCALE GENOMIC DNA]</scope>
    <source>
        <strain evidence="3 4">NRRL 20459</strain>
    </source>
</reference>
<evidence type="ECO:0000313" key="4">
    <source>
        <dbReference type="Proteomes" id="UP000554235"/>
    </source>
</evidence>
<keyword evidence="2" id="KW-1133">Transmembrane helix</keyword>
<sequence>MSYVPVPRSVPSDDIENQKTDGKTHIPDDWHGGPHTLRPRRLELIGGWAWSIVLTLAPACFFVLAILALRLEGEPLSPYGQRIVDFTRLSPTIYPILFAALASRFFKNLARWRLEKRDGVELATLEQISGSQSLAGAVERVLFVRAHVLIGILILVTWSLSPLGRQSAARVLHKGKNITKEKGSIYFRHPLDQGSSFSGASGVARAIVNINILYTSCLIASSTQKGSPVDLWDLPKIPQWPRHLKDDFERRVDMKALAAGHDYYTSLLGVQIHGLNILPQNAQYDFTVETVYYDFDCGSFKDGISRKQLSTYMNDDLDALYNFDDASTTFGTFVASISLPNLTQIYPNIDQEPIPLSDVPPGYMLYATLDQTAIKNRGSYFTLFNCTVRPEVLDTGITCKSSNSSTSCQAARQKRVNDRYTTNSFYHLMSDVASVERSNLLSNWRTSDNAREDSFVLSPTDNYLAGDSRLFAYQDEQNWANVSLEGFSKRLTTAFNTYYEASLDPFNHTNVGFREQPPTDDLVRQSAGGSSFLKQTEGVASVQHDVYRANREWIAMLIITTACLEILAVAGAALQFFIRGPDILGFASSLTRENPHVGLLPGGTGLDGPARARASRHLKVQLSDISPKDEVGYIALKTVASPEKPAQGDDRSWRPLDAKRPYL</sequence>
<proteinExistence type="predicted"/>
<gene>
    <name evidence="3" type="ORF">FALBO_10928</name>
</gene>
<feature type="transmembrane region" description="Helical" evidence="2">
    <location>
        <begin position="48"/>
        <end position="69"/>
    </location>
</feature>
<comment type="caution">
    <text evidence="3">The sequence shown here is derived from an EMBL/GenBank/DDBJ whole genome shotgun (WGS) entry which is preliminary data.</text>
</comment>
<evidence type="ECO:0000313" key="3">
    <source>
        <dbReference type="EMBL" id="KAF4462258.1"/>
    </source>
</evidence>
<feature type="transmembrane region" description="Helical" evidence="2">
    <location>
        <begin position="142"/>
        <end position="160"/>
    </location>
</feature>
<feature type="transmembrane region" description="Helical" evidence="2">
    <location>
        <begin position="89"/>
        <end position="106"/>
    </location>
</feature>
<feature type="compositionally biased region" description="Basic and acidic residues" evidence="1">
    <location>
        <begin position="646"/>
        <end position="663"/>
    </location>
</feature>
<dbReference type="Proteomes" id="UP000554235">
    <property type="component" value="Unassembled WGS sequence"/>
</dbReference>
<keyword evidence="4" id="KW-1185">Reference proteome</keyword>
<keyword evidence="2" id="KW-0812">Transmembrane</keyword>
<evidence type="ECO:0000256" key="2">
    <source>
        <dbReference type="SAM" id="Phobius"/>
    </source>
</evidence>
<keyword evidence="2" id="KW-0472">Membrane</keyword>